<keyword evidence="5 10" id="KW-0547">Nucleotide-binding</keyword>
<evidence type="ECO:0000256" key="9">
    <source>
        <dbReference type="ARBA" id="ARBA00023136"/>
    </source>
</evidence>
<accession>A0A2R6QRT6</accession>
<dbReference type="InterPro" id="IPR000719">
    <property type="entry name" value="Prot_kinase_dom"/>
</dbReference>
<evidence type="ECO:0000256" key="2">
    <source>
        <dbReference type="ARBA" id="ARBA00022679"/>
    </source>
</evidence>
<dbReference type="GO" id="GO:0016020">
    <property type="term" value="C:membrane"/>
    <property type="evidence" value="ECO:0007669"/>
    <property type="project" value="UniProtKB-SubCell"/>
</dbReference>
<keyword evidence="3 13" id="KW-0812">Transmembrane</keyword>
<dbReference type="PANTHER" id="PTHR47974:SF9">
    <property type="entry name" value="RECEPTOR-LIKE SERINE_THREONINE-PROTEIN KINASE"/>
    <property type="match status" value="1"/>
</dbReference>
<evidence type="ECO:0000313" key="15">
    <source>
        <dbReference type="EMBL" id="PSS13825.1"/>
    </source>
</evidence>
<gene>
    <name evidence="15" type="ORF">CEY00_Acc14437</name>
</gene>
<feature type="transmembrane region" description="Helical" evidence="13">
    <location>
        <begin position="34"/>
        <end position="54"/>
    </location>
</feature>
<dbReference type="SUPFAM" id="SSF56112">
    <property type="entry name" value="Protein kinase-like (PK-like)"/>
    <property type="match status" value="1"/>
</dbReference>
<evidence type="ECO:0000256" key="12">
    <source>
        <dbReference type="SAM" id="MobiDB-lite"/>
    </source>
</evidence>
<dbReference type="EMBL" id="NKQK01000013">
    <property type="protein sequence ID" value="PSS13825.1"/>
    <property type="molecule type" value="Genomic_DNA"/>
</dbReference>
<keyword evidence="11" id="KW-0723">Serine/threonine-protein kinase</keyword>
<dbReference type="InterPro" id="IPR008271">
    <property type="entry name" value="Ser/Thr_kinase_AS"/>
</dbReference>
<dbReference type="FunFam" id="1.10.510.10:FF:000537">
    <property type="entry name" value="Putative receptor-like protein kinase"/>
    <property type="match status" value="1"/>
</dbReference>
<keyword evidence="4" id="KW-0732">Signal</keyword>
<sequence length="457" mass="51226">MEDKKAKIIAAAVIAALIAGIVVARLSLKLSEAFYVIAGAGTAAIIAVFAILLLRHGFDRRRRLMETQMVSEGRELRIEYSFLRKVAGVPTKFRERELEEATDGFTCLVGKGSSACVFKGILSDGTAVAVKRIEGEERGEREFRSEVAAIASVQHVNLVRLLGYCSVPAGKRFLVYEFIPNGSLDKWIFPPRREPQPQPQGKTDARGGCLAWDLRWRVAIDVARALSYLHHDCRSRILHLDVKPENILLDGGYRALVSDFGLSKLMGRDESRIVTTIRGTKGYLAPEWLLGNGVSEKSDIYSYGMVLFELIGGRRNVSVIDDINDKSKRKFQYFPKIVREKLREGKLMEVVDSRLLEGGGVDEREVRRLVHVALWCVQEKTRLRPTMAQVVEMLEGRVPVDEPPDTQMIIIDLLSIDKEEEEQNPSRDRQRLAATRVNSDVASSSTYSYSMSVLSGR</sequence>
<dbReference type="PANTHER" id="PTHR47974">
    <property type="entry name" value="OS07G0415500 PROTEIN"/>
    <property type="match status" value="1"/>
</dbReference>
<reference evidence="15 16" key="1">
    <citation type="submission" date="2017-07" db="EMBL/GenBank/DDBJ databases">
        <title>An improved, manually edited Actinidia chinensis var. chinensis (kiwifruit) genome highlights the challenges associated with draft genomes and gene prediction in plants.</title>
        <authorList>
            <person name="Pilkington S."/>
            <person name="Crowhurst R."/>
            <person name="Hilario E."/>
            <person name="Nardozza S."/>
            <person name="Fraser L."/>
            <person name="Peng Y."/>
            <person name="Gunaseelan K."/>
            <person name="Simpson R."/>
            <person name="Tahir J."/>
            <person name="Deroles S."/>
            <person name="Templeton K."/>
            <person name="Luo Z."/>
            <person name="Davy M."/>
            <person name="Cheng C."/>
            <person name="Mcneilage M."/>
            <person name="Scaglione D."/>
            <person name="Liu Y."/>
            <person name="Zhang Q."/>
            <person name="Datson P."/>
            <person name="De Silva N."/>
            <person name="Gardiner S."/>
            <person name="Bassett H."/>
            <person name="Chagne D."/>
            <person name="Mccallum J."/>
            <person name="Dzierzon H."/>
            <person name="Deng C."/>
            <person name="Wang Y.-Y."/>
            <person name="Barron N."/>
            <person name="Manako K."/>
            <person name="Bowen J."/>
            <person name="Foster T."/>
            <person name="Erridge Z."/>
            <person name="Tiffin H."/>
            <person name="Waite C."/>
            <person name="Davies K."/>
            <person name="Grierson E."/>
            <person name="Laing W."/>
            <person name="Kirk R."/>
            <person name="Chen X."/>
            <person name="Wood M."/>
            <person name="Montefiori M."/>
            <person name="Brummell D."/>
            <person name="Schwinn K."/>
            <person name="Catanach A."/>
            <person name="Fullerton C."/>
            <person name="Li D."/>
            <person name="Meiyalaghan S."/>
            <person name="Nieuwenhuizen N."/>
            <person name="Read N."/>
            <person name="Prakash R."/>
            <person name="Hunter D."/>
            <person name="Zhang H."/>
            <person name="Mckenzie M."/>
            <person name="Knabel M."/>
            <person name="Harris A."/>
            <person name="Allan A."/>
            <person name="Chen A."/>
            <person name="Janssen B."/>
            <person name="Plunkett B."/>
            <person name="Dwamena C."/>
            <person name="Voogd C."/>
            <person name="Leif D."/>
            <person name="Lafferty D."/>
            <person name="Souleyre E."/>
            <person name="Varkonyi-Gasic E."/>
            <person name="Gambi F."/>
            <person name="Hanley J."/>
            <person name="Yao J.-L."/>
            <person name="Cheung J."/>
            <person name="David K."/>
            <person name="Warren B."/>
            <person name="Marsh K."/>
            <person name="Snowden K."/>
            <person name="Lin-Wang K."/>
            <person name="Brian L."/>
            <person name="Martinez-Sanchez M."/>
            <person name="Wang M."/>
            <person name="Ileperuma N."/>
            <person name="Macnee N."/>
            <person name="Campin R."/>
            <person name="Mcatee P."/>
            <person name="Drummond R."/>
            <person name="Espley R."/>
            <person name="Ireland H."/>
            <person name="Wu R."/>
            <person name="Atkinson R."/>
            <person name="Karunairetnam S."/>
            <person name="Bulley S."/>
            <person name="Chunkath S."/>
            <person name="Hanley Z."/>
            <person name="Storey R."/>
            <person name="Thrimawithana A."/>
            <person name="Thomson S."/>
            <person name="David C."/>
            <person name="Testolin R."/>
        </authorList>
    </citation>
    <scope>NUCLEOTIDE SEQUENCE [LARGE SCALE GENOMIC DNA]</scope>
    <source>
        <strain evidence="16">cv. Red5</strain>
        <tissue evidence="15">Young leaf</tissue>
    </source>
</reference>
<dbReference type="OMA" id="DENHRAI"/>
<evidence type="ECO:0000256" key="7">
    <source>
        <dbReference type="ARBA" id="ARBA00022840"/>
    </source>
</evidence>
<dbReference type="Proteomes" id="UP000241394">
    <property type="component" value="Chromosome LG13"/>
</dbReference>
<dbReference type="InParanoid" id="A0A2R6QRT6"/>
<evidence type="ECO:0000256" key="4">
    <source>
        <dbReference type="ARBA" id="ARBA00022729"/>
    </source>
</evidence>
<evidence type="ECO:0000256" key="13">
    <source>
        <dbReference type="SAM" id="Phobius"/>
    </source>
</evidence>
<dbReference type="SMART" id="SM00220">
    <property type="entry name" value="S_TKc"/>
    <property type="match status" value="1"/>
</dbReference>
<keyword evidence="16" id="KW-1185">Reference proteome</keyword>
<keyword evidence="6 15" id="KW-0418">Kinase</keyword>
<reference evidence="16" key="2">
    <citation type="journal article" date="2018" name="BMC Genomics">
        <title>A manually annotated Actinidia chinensis var. chinensis (kiwifruit) genome highlights the challenges associated with draft genomes and gene prediction in plants.</title>
        <authorList>
            <person name="Pilkington S.M."/>
            <person name="Crowhurst R."/>
            <person name="Hilario E."/>
            <person name="Nardozza S."/>
            <person name="Fraser L."/>
            <person name="Peng Y."/>
            <person name="Gunaseelan K."/>
            <person name="Simpson R."/>
            <person name="Tahir J."/>
            <person name="Deroles S.C."/>
            <person name="Templeton K."/>
            <person name="Luo Z."/>
            <person name="Davy M."/>
            <person name="Cheng C."/>
            <person name="McNeilage M."/>
            <person name="Scaglione D."/>
            <person name="Liu Y."/>
            <person name="Zhang Q."/>
            <person name="Datson P."/>
            <person name="De Silva N."/>
            <person name="Gardiner S.E."/>
            <person name="Bassett H."/>
            <person name="Chagne D."/>
            <person name="McCallum J."/>
            <person name="Dzierzon H."/>
            <person name="Deng C."/>
            <person name="Wang Y.Y."/>
            <person name="Barron L."/>
            <person name="Manako K."/>
            <person name="Bowen J."/>
            <person name="Foster T.M."/>
            <person name="Erridge Z.A."/>
            <person name="Tiffin H."/>
            <person name="Waite C.N."/>
            <person name="Davies K.M."/>
            <person name="Grierson E.P."/>
            <person name="Laing W.A."/>
            <person name="Kirk R."/>
            <person name="Chen X."/>
            <person name="Wood M."/>
            <person name="Montefiori M."/>
            <person name="Brummell D.A."/>
            <person name="Schwinn K.E."/>
            <person name="Catanach A."/>
            <person name="Fullerton C."/>
            <person name="Li D."/>
            <person name="Meiyalaghan S."/>
            <person name="Nieuwenhuizen N."/>
            <person name="Read N."/>
            <person name="Prakash R."/>
            <person name="Hunter D."/>
            <person name="Zhang H."/>
            <person name="McKenzie M."/>
            <person name="Knabel M."/>
            <person name="Harris A."/>
            <person name="Allan A.C."/>
            <person name="Gleave A."/>
            <person name="Chen A."/>
            <person name="Janssen B.J."/>
            <person name="Plunkett B."/>
            <person name="Ampomah-Dwamena C."/>
            <person name="Voogd C."/>
            <person name="Leif D."/>
            <person name="Lafferty D."/>
            <person name="Souleyre E.J.F."/>
            <person name="Varkonyi-Gasic E."/>
            <person name="Gambi F."/>
            <person name="Hanley J."/>
            <person name="Yao J.L."/>
            <person name="Cheung J."/>
            <person name="David K.M."/>
            <person name="Warren B."/>
            <person name="Marsh K."/>
            <person name="Snowden K.C."/>
            <person name="Lin-Wang K."/>
            <person name="Brian L."/>
            <person name="Martinez-Sanchez M."/>
            <person name="Wang M."/>
            <person name="Ileperuma N."/>
            <person name="Macnee N."/>
            <person name="Campin R."/>
            <person name="McAtee P."/>
            <person name="Drummond R.S.M."/>
            <person name="Espley R.V."/>
            <person name="Ireland H.S."/>
            <person name="Wu R."/>
            <person name="Atkinson R.G."/>
            <person name="Karunairetnam S."/>
            <person name="Bulley S."/>
            <person name="Chunkath S."/>
            <person name="Hanley Z."/>
            <person name="Storey R."/>
            <person name="Thrimawithana A.H."/>
            <person name="Thomson S."/>
            <person name="David C."/>
            <person name="Testolin R."/>
            <person name="Huang H."/>
            <person name="Hellens R.P."/>
            <person name="Schaffer R.J."/>
        </authorList>
    </citation>
    <scope>NUCLEOTIDE SEQUENCE [LARGE SCALE GENOMIC DNA]</scope>
    <source>
        <strain evidence="16">cv. Red5</strain>
    </source>
</reference>
<dbReference type="AlphaFoldDB" id="A0A2R6QRT6"/>
<keyword evidence="15" id="KW-0675">Receptor</keyword>
<dbReference type="PROSITE" id="PS50011">
    <property type="entry name" value="PROTEIN_KINASE_DOM"/>
    <property type="match status" value="1"/>
</dbReference>
<evidence type="ECO:0000256" key="10">
    <source>
        <dbReference type="PROSITE-ProRule" id="PRU10141"/>
    </source>
</evidence>
<dbReference type="OrthoDB" id="2418081at2759"/>
<dbReference type="PROSITE" id="PS00108">
    <property type="entry name" value="PROTEIN_KINASE_ST"/>
    <property type="match status" value="1"/>
</dbReference>
<dbReference type="Gene3D" id="3.30.200.20">
    <property type="entry name" value="Phosphorylase Kinase, domain 1"/>
    <property type="match status" value="1"/>
</dbReference>
<evidence type="ECO:0000256" key="11">
    <source>
        <dbReference type="RuleBase" id="RU000304"/>
    </source>
</evidence>
<keyword evidence="2" id="KW-0808">Transferase</keyword>
<evidence type="ECO:0000256" key="5">
    <source>
        <dbReference type="ARBA" id="ARBA00022741"/>
    </source>
</evidence>
<dbReference type="Gene3D" id="1.10.510.10">
    <property type="entry name" value="Transferase(Phosphotransferase) domain 1"/>
    <property type="match status" value="1"/>
</dbReference>
<dbReference type="FunFam" id="3.30.200.20:FF:000483">
    <property type="entry name" value="Putative receptor-like protein kinase"/>
    <property type="match status" value="1"/>
</dbReference>
<proteinExistence type="inferred from homology"/>
<evidence type="ECO:0000256" key="3">
    <source>
        <dbReference type="ARBA" id="ARBA00022692"/>
    </source>
</evidence>
<evidence type="ECO:0000256" key="6">
    <source>
        <dbReference type="ARBA" id="ARBA00022777"/>
    </source>
</evidence>
<evidence type="ECO:0000259" key="14">
    <source>
        <dbReference type="PROSITE" id="PS50011"/>
    </source>
</evidence>
<evidence type="ECO:0000313" key="16">
    <source>
        <dbReference type="Proteomes" id="UP000241394"/>
    </source>
</evidence>
<dbReference type="GO" id="GO:0004674">
    <property type="term" value="F:protein serine/threonine kinase activity"/>
    <property type="evidence" value="ECO:0007669"/>
    <property type="project" value="UniProtKB-KW"/>
</dbReference>
<keyword evidence="7 10" id="KW-0067">ATP-binding</keyword>
<keyword evidence="8 13" id="KW-1133">Transmembrane helix</keyword>
<keyword evidence="9 13" id="KW-0472">Membrane</keyword>
<comment type="caution">
    <text evidence="15">The sequence shown here is derived from an EMBL/GenBank/DDBJ whole genome shotgun (WGS) entry which is preliminary data.</text>
</comment>
<dbReference type="FunCoup" id="A0A2R6QRT6">
    <property type="interactions" value="1537"/>
</dbReference>
<dbReference type="PROSITE" id="PS00107">
    <property type="entry name" value="PROTEIN_KINASE_ATP"/>
    <property type="match status" value="1"/>
</dbReference>
<dbReference type="InterPro" id="IPR011009">
    <property type="entry name" value="Kinase-like_dom_sf"/>
</dbReference>
<comment type="similarity">
    <text evidence="11">Belongs to the protein kinase superfamily.</text>
</comment>
<dbReference type="InterPro" id="IPR017441">
    <property type="entry name" value="Protein_kinase_ATP_BS"/>
</dbReference>
<dbReference type="Pfam" id="PF00069">
    <property type="entry name" value="Pkinase"/>
    <property type="match status" value="1"/>
</dbReference>
<protein>
    <submittedName>
        <fullName evidence="15">Receptor-like protein kinase</fullName>
    </submittedName>
</protein>
<organism evidence="15 16">
    <name type="scientific">Actinidia chinensis var. chinensis</name>
    <name type="common">Chinese soft-hair kiwi</name>
    <dbReference type="NCBI Taxonomy" id="1590841"/>
    <lineage>
        <taxon>Eukaryota</taxon>
        <taxon>Viridiplantae</taxon>
        <taxon>Streptophyta</taxon>
        <taxon>Embryophyta</taxon>
        <taxon>Tracheophyta</taxon>
        <taxon>Spermatophyta</taxon>
        <taxon>Magnoliopsida</taxon>
        <taxon>eudicotyledons</taxon>
        <taxon>Gunneridae</taxon>
        <taxon>Pentapetalae</taxon>
        <taxon>asterids</taxon>
        <taxon>Ericales</taxon>
        <taxon>Actinidiaceae</taxon>
        <taxon>Actinidia</taxon>
    </lineage>
</organism>
<feature type="binding site" evidence="10">
    <location>
        <position position="131"/>
    </location>
    <ligand>
        <name>ATP</name>
        <dbReference type="ChEBI" id="CHEBI:30616"/>
    </ligand>
</feature>
<dbReference type="GO" id="GO:0005524">
    <property type="term" value="F:ATP binding"/>
    <property type="evidence" value="ECO:0007669"/>
    <property type="project" value="UniProtKB-UniRule"/>
</dbReference>
<evidence type="ECO:0000256" key="8">
    <source>
        <dbReference type="ARBA" id="ARBA00022989"/>
    </source>
</evidence>
<name>A0A2R6QRT6_ACTCC</name>
<evidence type="ECO:0000256" key="1">
    <source>
        <dbReference type="ARBA" id="ARBA00004167"/>
    </source>
</evidence>
<comment type="subcellular location">
    <subcellularLocation>
        <location evidence="1">Membrane</location>
        <topology evidence="1">Single-pass membrane protein</topology>
    </subcellularLocation>
</comment>
<dbReference type="Gramene" id="PSS13825">
    <property type="protein sequence ID" value="PSS13825"/>
    <property type="gene ID" value="CEY00_Acc14437"/>
</dbReference>
<feature type="region of interest" description="Disordered" evidence="12">
    <location>
        <begin position="419"/>
        <end position="444"/>
    </location>
</feature>
<dbReference type="STRING" id="1590841.A0A2R6QRT6"/>
<feature type="domain" description="Protein kinase" evidence="14">
    <location>
        <begin position="103"/>
        <end position="398"/>
    </location>
</feature>